<dbReference type="GO" id="GO:0004637">
    <property type="term" value="F:phosphoribosylamine-glycine ligase activity"/>
    <property type="evidence" value="ECO:0007669"/>
    <property type="project" value="TreeGrafter"/>
</dbReference>
<evidence type="ECO:0000256" key="7">
    <source>
        <dbReference type="ARBA" id="ARBA00022598"/>
    </source>
</evidence>
<dbReference type="GO" id="GO:0006189">
    <property type="term" value="P:'de novo' IMP biosynthetic process"/>
    <property type="evidence" value="ECO:0007669"/>
    <property type="project" value="UniProtKB-UniRule"/>
</dbReference>
<evidence type="ECO:0000256" key="4">
    <source>
        <dbReference type="ARBA" id="ARBA00013047"/>
    </source>
</evidence>
<evidence type="ECO:0000256" key="3">
    <source>
        <dbReference type="ARBA" id="ARBA00010280"/>
    </source>
</evidence>
<dbReference type="CDD" id="cd02196">
    <property type="entry name" value="PurM"/>
    <property type="match status" value="1"/>
</dbReference>
<evidence type="ECO:0000256" key="2">
    <source>
        <dbReference type="ARBA" id="ARBA00004686"/>
    </source>
</evidence>
<dbReference type="HAMAP" id="MF_00741">
    <property type="entry name" value="AIRS"/>
    <property type="match status" value="1"/>
</dbReference>
<feature type="domain" description="PurM-like N-terminal" evidence="16">
    <location>
        <begin position="55"/>
        <end position="160"/>
    </location>
</feature>
<dbReference type="EMBL" id="FRAI01000017">
    <property type="protein sequence ID" value="SHK12466.1"/>
    <property type="molecule type" value="Genomic_DNA"/>
</dbReference>
<dbReference type="InterPro" id="IPR036676">
    <property type="entry name" value="PurM-like_C_sf"/>
</dbReference>
<reference evidence="19" key="1">
    <citation type="submission" date="2016-11" db="EMBL/GenBank/DDBJ databases">
        <authorList>
            <person name="Varghese N."/>
            <person name="Submissions S."/>
        </authorList>
    </citation>
    <scope>NUCLEOTIDE SEQUENCE [LARGE SCALE GENOMIC DNA]</scope>
    <source>
        <strain evidence="19">DSM 14826</strain>
    </source>
</reference>
<dbReference type="FunFam" id="3.90.650.10:FF:000011">
    <property type="entry name" value="Phosphoribosylformylglycinamidine cyclo-ligase"/>
    <property type="match status" value="1"/>
</dbReference>
<sequence length="332" mass="36163">MKFSYKSSGVDIQKGNSLVPFYKGCGERTKTEGVLGSIGGFGGLFKLPLGYKNPVLVSSTDGVGTKLELAIKYRAHEVVGRDLVAMCVNDVITCGAKPLFFLDYLATGKLEEDTIKSFMTGVTDACVISGCALLGGETAEMPKFYPPGKYDVAGFCVGVVEEGEIIDGSRCQRGDLVIGLFSNGIHSNGFSLVRQLLEFFPQLEGDIEDILQPTALYTPIVRKLLEAKVKIHGMAHITGGGLIENIPRVIPKDLDCIIQKKSWEIPELFLKLQSLGEIEEIEMFTTFNMGIGYILIIPPEEMGKVQEILGKTPVHYRVIGFLSSGNNKVVIE</sequence>
<comment type="similarity">
    <text evidence="3 15">Belongs to the AIR synthase family.</text>
</comment>
<accession>A0A1M6PX61</accession>
<dbReference type="PANTHER" id="PTHR10520">
    <property type="entry name" value="TRIFUNCTIONAL PURINE BIOSYNTHETIC PROTEIN ADENOSINE-3-RELATED"/>
    <property type="match status" value="1"/>
</dbReference>
<evidence type="ECO:0000259" key="17">
    <source>
        <dbReference type="Pfam" id="PF02769"/>
    </source>
</evidence>
<keyword evidence="7 15" id="KW-0436">Ligase</keyword>
<keyword evidence="9 15" id="KW-0658">Purine biosynthesis</keyword>
<dbReference type="OrthoDB" id="9802507at2"/>
<dbReference type="RefSeq" id="WP_072907709.1">
    <property type="nucleotide sequence ID" value="NZ_FRAI01000017.1"/>
</dbReference>
<dbReference type="GO" id="GO:0046084">
    <property type="term" value="P:adenine biosynthetic process"/>
    <property type="evidence" value="ECO:0007669"/>
    <property type="project" value="TreeGrafter"/>
</dbReference>
<comment type="subcellular location">
    <subcellularLocation>
        <location evidence="1 15">Cytoplasm</location>
    </subcellularLocation>
</comment>
<dbReference type="GO" id="GO:0004641">
    <property type="term" value="F:phosphoribosylformylglycinamidine cyclo-ligase activity"/>
    <property type="evidence" value="ECO:0007669"/>
    <property type="project" value="UniProtKB-UniRule"/>
</dbReference>
<dbReference type="FunFam" id="3.30.1330.10:FF:000001">
    <property type="entry name" value="Phosphoribosylformylglycinamidine cyclo-ligase"/>
    <property type="match status" value="1"/>
</dbReference>
<dbReference type="Proteomes" id="UP000243547">
    <property type="component" value="Unassembled WGS sequence"/>
</dbReference>
<dbReference type="PANTHER" id="PTHR10520:SF12">
    <property type="entry name" value="TRIFUNCTIONAL PURINE BIOSYNTHETIC PROTEIN ADENOSINE-3"/>
    <property type="match status" value="1"/>
</dbReference>
<evidence type="ECO:0000313" key="18">
    <source>
        <dbReference type="EMBL" id="SHK12466.1"/>
    </source>
</evidence>
<keyword evidence="8 15" id="KW-0547">Nucleotide-binding</keyword>
<dbReference type="NCBIfam" id="TIGR00878">
    <property type="entry name" value="purM"/>
    <property type="match status" value="1"/>
</dbReference>
<name>A0A1M6PX61_9FIRM</name>
<proteinExistence type="inferred from homology"/>
<evidence type="ECO:0000256" key="9">
    <source>
        <dbReference type="ARBA" id="ARBA00022755"/>
    </source>
</evidence>
<evidence type="ECO:0000256" key="10">
    <source>
        <dbReference type="ARBA" id="ARBA00022840"/>
    </source>
</evidence>
<keyword evidence="19" id="KW-1185">Reference proteome</keyword>
<dbReference type="InterPro" id="IPR004733">
    <property type="entry name" value="PurM_cligase"/>
</dbReference>
<evidence type="ECO:0000256" key="14">
    <source>
        <dbReference type="ARBA" id="ARBA00049057"/>
    </source>
</evidence>
<dbReference type="AlphaFoldDB" id="A0A1M6PX61"/>
<gene>
    <name evidence="15" type="primary">purM</name>
    <name evidence="18" type="ORF">SAMN02745227_01578</name>
</gene>
<dbReference type="GO" id="GO:0005829">
    <property type="term" value="C:cytosol"/>
    <property type="evidence" value="ECO:0007669"/>
    <property type="project" value="TreeGrafter"/>
</dbReference>
<dbReference type="EC" id="6.3.3.1" evidence="4 15"/>
<evidence type="ECO:0000256" key="1">
    <source>
        <dbReference type="ARBA" id="ARBA00004496"/>
    </source>
</evidence>
<dbReference type="InterPro" id="IPR036921">
    <property type="entry name" value="PurM-like_N_sf"/>
</dbReference>
<dbReference type="STRING" id="1120989.SAMN02745227_01578"/>
<evidence type="ECO:0000256" key="5">
    <source>
        <dbReference type="ARBA" id="ARBA00020367"/>
    </source>
</evidence>
<dbReference type="InterPro" id="IPR010918">
    <property type="entry name" value="PurM-like_C_dom"/>
</dbReference>
<keyword evidence="6 15" id="KW-0963">Cytoplasm</keyword>
<dbReference type="Gene3D" id="3.90.650.10">
    <property type="entry name" value="PurM-like C-terminal domain"/>
    <property type="match status" value="1"/>
</dbReference>
<keyword evidence="10 15" id="KW-0067">ATP-binding</keyword>
<dbReference type="GO" id="GO:0005524">
    <property type="term" value="F:ATP binding"/>
    <property type="evidence" value="ECO:0007669"/>
    <property type="project" value="UniProtKB-KW"/>
</dbReference>
<dbReference type="Gene3D" id="3.30.1330.10">
    <property type="entry name" value="PurM-like, N-terminal domain"/>
    <property type="match status" value="1"/>
</dbReference>
<comment type="pathway">
    <text evidence="2 15">Purine metabolism; IMP biosynthesis via de novo pathway; 5-amino-1-(5-phospho-D-ribosyl)imidazole from N(2)-formyl-N(1)-(5-phospho-D-ribosyl)glycinamide: step 2/2.</text>
</comment>
<evidence type="ECO:0000256" key="12">
    <source>
        <dbReference type="ARBA" id="ARBA00032931"/>
    </source>
</evidence>
<comment type="catalytic activity">
    <reaction evidence="14 15">
        <text>2-formamido-N(1)-(5-O-phospho-beta-D-ribosyl)acetamidine + ATP = 5-amino-1-(5-phospho-beta-D-ribosyl)imidazole + ADP + phosphate + H(+)</text>
        <dbReference type="Rhea" id="RHEA:23032"/>
        <dbReference type="ChEBI" id="CHEBI:15378"/>
        <dbReference type="ChEBI" id="CHEBI:30616"/>
        <dbReference type="ChEBI" id="CHEBI:43474"/>
        <dbReference type="ChEBI" id="CHEBI:137981"/>
        <dbReference type="ChEBI" id="CHEBI:147287"/>
        <dbReference type="ChEBI" id="CHEBI:456216"/>
        <dbReference type="EC" id="6.3.3.1"/>
    </reaction>
</comment>
<protein>
    <recommendedName>
        <fullName evidence="5 15">Phosphoribosylformylglycinamidine cyclo-ligase</fullName>
        <ecNumber evidence="4 15">6.3.3.1</ecNumber>
    </recommendedName>
    <alternativeName>
        <fullName evidence="12 15">AIR synthase</fullName>
    </alternativeName>
    <alternativeName>
        <fullName evidence="13 15">AIRS</fullName>
    </alternativeName>
    <alternativeName>
        <fullName evidence="11 15">Phosphoribosyl-aminoimidazole synthetase</fullName>
    </alternativeName>
</protein>
<evidence type="ECO:0000313" key="19">
    <source>
        <dbReference type="Proteomes" id="UP000243547"/>
    </source>
</evidence>
<evidence type="ECO:0000256" key="11">
    <source>
        <dbReference type="ARBA" id="ARBA00031908"/>
    </source>
</evidence>
<evidence type="ECO:0000259" key="16">
    <source>
        <dbReference type="Pfam" id="PF00586"/>
    </source>
</evidence>
<dbReference type="SUPFAM" id="SSF56042">
    <property type="entry name" value="PurM C-terminal domain-like"/>
    <property type="match status" value="1"/>
</dbReference>
<feature type="domain" description="PurM-like C-terminal" evidence="17">
    <location>
        <begin position="173"/>
        <end position="327"/>
    </location>
</feature>
<evidence type="ECO:0000256" key="6">
    <source>
        <dbReference type="ARBA" id="ARBA00022490"/>
    </source>
</evidence>
<dbReference type="Pfam" id="PF02769">
    <property type="entry name" value="AIRS_C"/>
    <property type="match status" value="1"/>
</dbReference>
<dbReference type="Pfam" id="PF00586">
    <property type="entry name" value="AIRS"/>
    <property type="match status" value="1"/>
</dbReference>
<evidence type="ECO:0000256" key="15">
    <source>
        <dbReference type="HAMAP-Rule" id="MF_00741"/>
    </source>
</evidence>
<dbReference type="SUPFAM" id="SSF55326">
    <property type="entry name" value="PurM N-terminal domain-like"/>
    <property type="match status" value="1"/>
</dbReference>
<dbReference type="InterPro" id="IPR016188">
    <property type="entry name" value="PurM-like_N"/>
</dbReference>
<evidence type="ECO:0000256" key="8">
    <source>
        <dbReference type="ARBA" id="ARBA00022741"/>
    </source>
</evidence>
<organism evidence="18 19">
    <name type="scientific">Anaerobranca californiensis DSM 14826</name>
    <dbReference type="NCBI Taxonomy" id="1120989"/>
    <lineage>
        <taxon>Bacteria</taxon>
        <taxon>Bacillati</taxon>
        <taxon>Bacillota</taxon>
        <taxon>Clostridia</taxon>
        <taxon>Eubacteriales</taxon>
        <taxon>Proteinivoracaceae</taxon>
        <taxon>Anaerobranca</taxon>
    </lineage>
</organism>
<evidence type="ECO:0000256" key="13">
    <source>
        <dbReference type="ARBA" id="ARBA00033093"/>
    </source>
</evidence>
<dbReference type="UniPathway" id="UPA00074">
    <property type="reaction ID" value="UER00129"/>
</dbReference>